<dbReference type="PANTHER" id="PTHR21456:SF2">
    <property type="entry name" value="EARLY ESTROGEN-INDUCED GENE 1 PROTEIN"/>
    <property type="match status" value="1"/>
</dbReference>
<dbReference type="PROSITE" id="PS51840">
    <property type="entry name" value="C2_NT"/>
    <property type="match status" value="1"/>
</dbReference>
<evidence type="ECO:0000256" key="2">
    <source>
        <dbReference type="SAM" id="MobiDB-lite"/>
    </source>
</evidence>
<organism evidence="4">
    <name type="scientific">Castor canadensis</name>
    <name type="common">American beaver</name>
    <dbReference type="NCBI Taxonomy" id="51338"/>
    <lineage>
        <taxon>Eukaryota</taxon>
        <taxon>Metazoa</taxon>
        <taxon>Chordata</taxon>
        <taxon>Craniata</taxon>
        <taxon>Vertebrata</taxon>
        <taxon>Euteleostomi</taxon>
        <taxon>Mammalia</taxon>
        <taxon>Eutheria</taxon>
        <taxon>Euarchontoglires</taxon>
        <taxon>Glires</taxon>
        <taxon>Rodentia</taxon>
        <taxon>Castorimorpha</taxon>
        <taxon>Castoridae</taxon>
        <taxon>Castor</taxon>
    </lineage>
</organism>
<accession>A0A8C0ZXX9</accession>
<reference evidence="4" key="1">
    <citation type="submission" date="2023-09" db="UniProtKB">
        <authorList>
            <consortium name="Ensembl"/>
        </authorList>
    </citation>
    <scope>IDENTIFICATION</scope>
</reference>
<feature type="compositionally biased region" description="Basic and acidic residues" evidence="2">
    <location>
        <begin position="309"/>
        <end position="321"/>
    </location>
</feature>
<comment type="similarity">
    <text evidence="1">Belongs to the EEIG family.</text>
</comment>
<evidence type="ECO:0000313" key="4">
    <source>
        <dbReference type="Ensembl" id="ENSCCNP00000028468.1"/>
    </source>
</evidence>
<feature type="compositionally biased region" description="Gly residues" evidence="2">
    <location>
        <begin position="176"/>
        <end position="187"/>
    </location>
</feature>
<feature type="compositionally biased region" description="Polar residues" evidence="2">
    <location>
        <begin position="228"/>
        <end position="240"/>
    </location>
</feature>
<dbReference type="PANTHER" id="PTHR21456">
    <property type="entry name" value="FAMILY WITH SEQUENCE SIMILARITY 102"/>
    <property type="match status" value="1"/>
</dbReference>
<feature type="domain" description="C2 NT-type" evidence="3">
    <location>
        <begin position="2"/>
        <end position="145"/>
    </location>
</feature>
<dbReference type="InterPro" id="IPR019448">
    <property type="entry name" value="NT-C2"/>
</dbReference>
<feature type="compositionally biased region" description="Polar residues" evidence="2">
    <location>
        <begin position="254"/>
        <end position="283"/>
    </location>
</feature>
<dbReference type="InterPro" id="IPR039931">
    <property type="entry name" value="EEIG1/2-like"/>
</dbReference>
<dbReference type="Ensembl" id="ENSCCNT00000035954.1">
    <property type="protein sequence ID" value="ENSCCNP00000028468.1"/>
    <property type="gene ID" value="ENSCCNG00000027414.1"/>
</dbReference>
<evidence type="ECO:0000259" key="3">
    <source>
        <dbReference type="PROSITE" id="PS51840"/>
    </source>
</evidence>
<sequence length="413" mass="44853">MAFLMKKKKFKFQTTFTLEELTAVPFVNGVLFCKVRLLDGGDFVSLSSREEVQENCVRWQKRFTFVCKMSANPATGLLDPCIFRVSVRKELKGGKAYSKLGFADLNLAEFAGSGSTVRCCLLEGYDTKNTRQDNSILKVTIGMFLLSGDPCFKTPPSTAKSITIPGQDSSLQLTCKGGGTSSGGGGSTNSLTGSRPPKARPTILGSGLPEEPDQGLSSPEEVFHSGHSRNSSYASQQSKISGEWPCPEPIASHSPRSSIMTHPVTTHPSGYSTEHSRSSSLSDLTHRRNTSTSSSASGGLSMAVEGPESSEREHRPPEKPPRPPRPLHLSDRSFRRKKDSVESHPTWVDDTRIDADDIVEKIMQSQDFTDGSNTEDSNLRLFVSKDGSTTLSGVQLANRVSSGVYEPVVIESH</sequence>
<feature type="region of interest" description="Disordered" evidence="2">
    <location>
        <begin position="170"/>
        <end position="346"/>
    </location>
</feature>
<gene>
    <name evidence="4" type="primary">Fam102a</name>
</gene>
<protein>
    <recommendedName>
        <fullName evidence="3">C2 NT-type domain-containing protein</fullName>
    </recommendedName>
</protein>
<dbReference type="Pfam" id="PF10358">
    <property type="entry name" value="NT-C2"/>
    <property type="match status" value="1"/>
</dbReference>
<feature type="compositionally biased region" description="Low complexity" evidence="2">
    <location>
        <begin position="290"/>
        <end position="301"/>
    </location>
</feature>
<dbReference type="AlphaFoldDB" id="A0A8C0ZXX9"/>
<name>A0A8C0ZXX9_CASCN</name>
<evidence type="ECO:0000256" key="1">
    <source>
        <dbReference type="ARBA" id="ARBA00034780"/>
    </source>
</evidence>
<proteinExistence type="inferred from homology"/>
<feature type="compositionally biased region" description="Basic and acidic residues" evidence="2">
    <location>
        <begin position="328"/>
        <end position="346"/>
    </location>
</feature>